<keyword evidence="3" id="KW-1185">Reference proteome</keyword>
<sequence length="298" mass="34140">MCQTTYRLYQHCRCQLRDKDTVKTCSEGSGLPQCTFQNVDIVFVCAFCPYHALVHHQQSKRARRESGALQSLDSGSEQDSKSGQGFQNVIVDEFEMRELRHEDESSEERNYGVDDYQAILEDDAEMRAAYRRTCRQGMKNRQRVRRANLATTLQDSPPVQQGLYFDVEKFKQNESIFSEGDCFVNFSETDFKNSFQEEIEFYETMDVDPIPNHHGEDSDIRDDHEMEQMDANGAEYATPVSEVDQGGGRSIADMVYQYSQQLSDEEMLDILDPTDSEEVVYTGPMVSLVIYSSISSSD</sequence>
<gene>
    <name evidence="2" type="ORF">C8035_v003702</name>
</gene>
<proteinExistence type="predicted"/>
<dbReference type="Proteomes" id="UP000295083">
    <property type="component" value="Unassembled WGS sequence"/>
</dbReference>
<evidence type="ECO:0000313" key="2">
    <source>
        <dbReference type="EMBL" id="TDZ40241.1"/>
    </source>
</evidence>
<feature type="compositionally biased region" description="Polar residues" evidence="1">
    <location>
        <begin position="68"/>
        <end position="83"/>
    </location>
</feature>
<dbReference type="AlphaFoldDB" id="A0A4R8QMF0"/>
<organism evidence="2 3">
    <name type="scientific">Colletotrichum spinosum</name>
    <dbReference type="NCBI Taxonomy" id="1347390"/>
    <lineage>
        <taxon>Eukaryota</taxon>
        <taxon>Fungi</taxon>
        <taxon>Dikarya</taxon>
        <taxon>Ascomycota</taxon>
        <taxon>Pezizomycotina</taxon>
        <taxon>Sordariomycetes</taxon>
        <taxon>Hypocreomycetidae</taxon>
        <taxon>Glomerellales</taxon>
        <taxon>Glomerellaceae</taxon>
        <taxon>Colletotrichum</taxon>
        <taxon>Colletotrichum orbiculare species complex</taxon>
    </lineage>
</organism>
<accession>A0A4R8QMF0</accession>
<feature type="region of interest" description="Disordered" evidence="1">
    <location>
        <begin position="59"/>
        <end position="83"/>
    </location>
</feature>
<dbReference type="EMBL" id="QAPG01000006">
    <property type="protein sequence ID" value="TDZ40241.1"/>
    <property type="molecule type" value="Genomic_DNA"/>
</dbReference>
<evidence type="ECO:0000313" key="3">
    <source>
        <dbReference type="Proteomes" id="UP000295083"/>
    </source>
</evidence>
<evidence type="ECO:0000256" key="1">
    <source>
        <dbReference type="SAM" id="MobiDB-lite"/>
    </source>
</evidence>
<comment type="caution">
    <text evidence="2">The sequence shown here is derived from an EMBL/GenBank/DDBJ whole genome shotgun (WGS) entry which is preliminary data.</text>
</comment>
<reference evidence="2 3" key="1">
    <citation type="submission" date="2018-11" db="EMBL/GenBank/DDBJ databases">
        <title>Genome sequence and assembly of Colletotrichum spinosum.</title>
        <authorList>
            <person name="Gan P."/>
            <person name="Shirasu K."/>
        </authorList>
    </citation>
    <scope>NUCLEOTIDE SEQUENCE [LARGE SCALE GENOMIC DNA]</scope>
    <source>
        <strain evidence="2 3">CBS 515.97</strain>
    </source>
</reference>
<name>A0A4R8QMF0_9PEZI</name>
<protein>
    <submittedName>
        <fullName evidence="2">Uncharacterized protein</fullName>
    </submittedName>
</protein>